<organism evidence="2 3">
    <name type="scientific">Burkholderia mayonis</name>
    <dbReference type="NCBI Taxonomy" id="1385591"/>
    <lineage>
        <taxon>Bacteria</taxon>
        <taxon>Pseudomonadati</taxon>
        <taxon>Pseudomonadota</taxon>
        <taxon>Betaproteobacteria</taxon>
        <taxon>Burkholderiales</taxon>
        <taxon>Burkholderiaceae</taxon>
        <taxon>Burkholderia</taxon>
        <taxon>pseudomallei group</taxon>
    </lineage>
</organism>
<dbReference type="RefSeq" id="WP_059469689.1">
    <property type="nucleotide sequence ID" value="NZ_CP013387.1"/>
</dbReference>
<accession>A0A1B4FL15</accession>
<protein>
    <submittedName>
        <fullName evidence="2">Uncharacterized protein</fullName>
    </submittedName>
</protein>
<dbReference type="AlphaFoldDB" id="A0A1B4FL15"/>
<keyword evidence="3" id="KW-1185">Reference proteome</keyword>
<feature type="region of interest" description="Disordered" evidence="1">
    <location>
        <begin position="1"/>
        <end position="20"/>
    </location>
</feature>
<feature type="compositionally biased region" description="Basic and acidic residues" evidence="1">
    <location>
        <begin position="1"/>
        <end position="17"/>
    </location>
</feature>
<evidence type="ECO:0000313" key="3">
    <source>
        <dbReference type="Proteomes" id="UP000062519"/>
    </source>
</evidence>
<dbReference type="KEGG" id="buu:WS70_21110"/>
<reference evidence="2 3" key="1">
    <citation type="submission" date="2015-12" db="EMBL/GenBank/DDBJ databases">
        <title>Diversity of Burkholderia near neighbor genomes.</title>
        <authorList>
            <person name="Sahl J."/>
            <person name="Wagner D."/>
            <person name="Keim P."/>
        </authorList>
    </citation>
    <scope>NUCLEOTIDE SEQUENCE [LARGE SCALE GENOMIC DNA]</scope>
    <source>
        <strain evidence="2 3">BDU6</strain>
    </source>
</reference>
<dbReference type="Proteomes" id="UP000062519">
    <property type="component" value="Chromosome 2"/>
</dbReference>
<evidence type="ECO:0000313" key="2">
    <source>
        <dbReference type="EMBL" id="AOJ04350.1"/>
    </source>
</evidence>
<sequence length="77" mass="8426">MEMKRLDPTTIECRDSSVPDQRPGAQRFFAQAGTNGHISVTQPHPDWLRDAPFCFSVLCDLEGCVPAPPVFPRAAAA</sequence>
<dbReference type="EMBL" id="CP013387">
    <property type="protein sequence ID" value="AOJ04350.1"/>
    <property type="molecule type" value="Genomic_DNA"/>
</dbReference>
<gene>
    <name evidence="2" type="ORF">WS70_21110</name>
</gene>
<proteinExistence type="predicted"/>
<evidence type="ECO:0000256" key="1">
    <source>
        <dbReference type="SAM" id="MobiDB-lite"/>
    </source>
</evidence>
<name>A0A1B4FL15_9BURK</name>